<dbReference type="Gene3D" id="3.50.50.60">
    <property type="entry name" value="FAD/NAD(P)-binding domain"/>
    <property type="match status" value="1"/>
</dbReference>
<keyword evidence="2" id="KW-1185">Reference proteome</keyword>
<sequence>MDDAKQELKTTFQHTGWIVPELLENLDAASDFYFDEISQVDMTHWSQNRVVLVGDACQAVSLVAG</sequence>
<accession>A0ABY4F1A1</accession>
<organism evidence="1 2">
    <name type="scientific">Gracilibacillus caseinilyticus</name>
    <dbReference type="NCBI Taxonomy" id="2932256"/>
    <lineage>
        <taxon>Bacteria</taxon>
        <taxon>Bacillati</taxon>
        <taxon>Bacillota</taxon>
        <taxon>Bacilli</taxon>
        <taxon>Bacillales</taxon>
        <taxon>Bacillaceae</taxon>
        <taxon>Gracilibacillus</taxon>
    </lineage>
</organism>
<dbReference type="RefSeq" id="WP_244718392.1">
    <property type="nucleotide sequence ID" value="NZ_CP095072.1"/>
</dbReference>
<gene>
    <name evidence="1" type="ORF">MUN88_19510</name>
</gene>
<dbReference type="InterPro" id="IPR036188">
    <property type="entry name" value="FAD/NAD-bd_sf"/>
</dbReference>
<proteinExistence type="predicted"/>
<evidence type="ECO:0000313" key="2">
    <source>
        <dbReference type="Proteomes" id="UP000831782"/>
    </source>
</evidence>
<dbReference type="PANTHER" id="PTHR46865">
    <property type="entry name" value="OXIDOREDUCTASE-RELATED"/>
    <property type="match status" value="1"/>
</dbReference>
<protein>
    <submittedName>
        <fullName evidence="1">Uncharacterized protein</fullName>
    </submittedName>
</protein>
<reference evidence="1 2" key="1">
    <citation type="submission" date="2022-04" db="EMBL/GenBank/DDBJ databases">
        <title>Gracilibacillus sp. isolated from saltern.</title>
        <authorList>
            <person name="Won M."/>
            <person name="Lee C.-M."/>
            <person name="Woen H.-Y."/>
            <person name="Kwon S.-W."/>
        </authorList>
    </citation>
    <scope>NUCLEOTIDE SEQUENCE [LARGE SCALE GENOMIC DNA]</scope>
    <source>
        <strain evidence="1 2">SSWR10-1</strain>
    </source>
</reference>
<dbReference type="Proteomes" id="UP000831782">
    <property type="component" value="Chromosome"/>
</dbReference>
<name>A0ABY4F1A1_9BACI</name>
<evidence type="ECO:0000313" key="1">
    <source>
        <dbReference type="EMBL" id="UOQ48206.1"/>
    </source>
</evidence>
<dbReference type="Gene3D" id="3.30.9.10">
    <property type="entry name" value="D-Amino Acid Oxidase, subunit A, domain 2"/>
    <property type="match status" value="1"/>
</dbReference>
<dbReference type="InterPro" id="IPR051704">
    <property type="entry name" value="FAD_aromatic-hydroxylase"/>
</dbReference>
<dbReference type="EMBL" id="CP095072">
    <property type="protein sequence ID" value="UOQ48206.1"/>
    <property type="molecule type" value="Genomic_DNA"/>
</dbReference>